<dbReference type="eggNOG" id="COG2319">
    <property type="taxonomic scope" value="Bacteria"/>
</dbReference>
<dbReference type="InterPro" id="IPR015943">
    <property type="entry name" value="WD40/YVTN_repeat-like_dom_sf"/>
</dbReference>
<evidence type="ECO:0000313" key="3">
    <source>
        <dbReference type="EMBL" id="AFE05544.1"/>
    </source>
</evidence>
<dbReference type="KEGG" id="ccx:COCOR_03980"/>
<dbReference type="EMBL" id="CP003389">
    <property type="protein sequence ID" value="AFE05544.1"/>
    <property type="molecule type" value="Genomic_DNA"/>
</dbReference>
<dbReference type="InterPro" id="IPR050505">
    <property type="entry name" value="WDR55/POC1"/>
</dbReference>
<organism evidence="3 4">
    <name type="scientific">Corallococcus coralloides (strain ATCC 25202 / DSM 2259 / NBRC 100086 / M2)</name>
    <name type="common">Myxococcus coralloides</name>
    <dbReference type="NCBI Taxonomy" id="1144275"/>
    <lineage>
        <taxon>Bacteria</taxon>
        <taxon>Pseudomonadati</taxon>
        <taxon>Myxococcota</taxon>
        <taxon>Myxococcia</taxon>
        <taxon>Myxococcales</taxon>
        <taxon>Cystobacterineae</taxon>
        <taxon>Myxococcaceae</taxon>
        <taxon>Corallococcus</taxon>
    </lineage>
</organism>
<sequence>MLTPSLMLTPETARHLTLLRTLGEPELSQYSRWQWLAWDASSRYLLSVQKQGGTPLRWWDLHADAATPRFAHSVSLCVAAWFLPGSQRLLSVTARGTLQTWSVTDGTLVSSVETGGSVASACLSSDGTRLLLTSAQGRVLLWDLERGWLVWRLEDPAFHYGCALSADGRFAAVGAAEEQVGAATRASVRLWDARTGKPVGSRTLDAQLTWNVAFTPSGEGLVAANSDGELLFLGLPGLETIRSIAGPASGAMQVEFIPGGSLLAASADTSAFVVIDVHAGQRVFAYSDLDDMQGSTANFSPDGRFVSWGMDDGKVGIWGAKPRPGAAWDVGN</sequence>
<dbReference type="RefSeq" id="WP_014396792.1">
    <property type="nucleotide sequence ID" value="NC_017030.1"/>
</dbReference>
<dbReference type="SUPFAM" id="SSF50998">
    <property type="entry name" value="Quinoprotein alcohol dehydrogenase-like"/>
    <property type="match status" value="1"/>
</dbReference>
<evidence type="ECO:0000313" key="4">
    <source>
        <dbReference type="Proteomes" id="UP000007587"/>
    </source>
</evidence>
<dbReference type="InParanoid" id="H8MU69"/>
<dbReference type="PANTHER" id="PTHR44019">
    <property type="entry name" value="WD REPEAT-CONTAINING PROTEIN 55"/>
    <property type="match status" value="1"/>
</dbReference>
<dbReference type="InterPro" id="IPR011047">
    <property type="entry name" value="Quinoprotein_ADH-like_sf"/>
</dbReference>
<keyword evidence="2" id="KW-0677">Repeat</keyword>
<gene>
    <name evidence="3" type="ordered locus">COCOR_03980</name>
</gene>
<evidence type="ECO:0000256" key="2">
    <source>
        <dbReference type="ARBA" id="ARBA00022737"/>
    </source>
</evidence>
<dbReference type="OrthoDB" id="5491997at2"/>
<proteinExistence type="predicted"/>
<accession>H8MU69</accession>
<keyword evidence="4" id="KW-1185">Reference proteome</keyword>
<keyword evidence="1" id="KW-0853">WD repeat</keyword>
<dbReference type="Proteomes" id="UP000007587">
    <property type="component" value="Chromosome"/>
</dbReference>
<reference evidence="4" key="2">
    <citation type="submission" date="2012-03" db="EMBL/GenBank/DDBJ databases">
        <title>Genome sequence of the fruiting myxobacterium Corallococcus coralloides DSM 2259.</title>
        <authorList>
            <person name="Huntley S."/>
            <person name="Zhang Y."/>
            <person name="Treuner-Lange A."/>
            <person name="Sensen C.W."/>
            <person name="Sogaard-Andersen L."/>
        </authorList>
    </citation>
    <scope>NUCLEOTIDE SEQUENCE [LARGE SCALE GENOMIC DNA]</scope>
    <source>
        <strain evidence="4">ATCC 25202 / DSM 2259 / NBRC 100086 / M2</strain>
    </source>
</reference>
<name>H8MU69_CORCM</name>
<dbReference type="Gene3D" id="2.130.10.10">
    <property type="entry name" value="YVTN repeat-like/Quinoprotein amine dehydrogenase"/>
    <property type="match status" value="2"/>
</dbReference>
<dbReference type="PANTHER" id="PTHR44019:SF8">
    <property type="entry name" value="POC1 CENTRIOLAR PROTEIN HOMOLOG"/>
    <property type="match status" value="1"/>
</dbReference>
<dbReference type="AlphaFoldDB" id="H8MU69"/>
<dbReference type="STRING" id="1144275.COCOR_03980"/>
<reference evidence="3 4" key="1">
    <citation type="journal article" date="2012" name="J. Bacteriol.">
        <title>Complete Genome Sequence of the Fruiting Myxobacterium Corallococcus coralloides DSM 2259.</title>
        <authorList>
            <person name="Huntley S."/>
            <person name="Zhang Y."/>
            <person name="Treuner-Lange A."/>
            <person name="Kneip S."/>
            <person name="Sensen C.W."/>
            <person name="Sogaard-Andersen L."/>
        </authorList>
    </citation>
    <scope>NUCLEOTIDE SEQUENCE [LARGE SCALE GENOMIC DNA]</scope>
    <source>
        <strain evidence="4">ATCC 25202 / DSM 2259 / NBRC 100086 / M2</strain>
    </source>
</reference>
<protein>
    <submittedName>
        <fullName evidence="3">WD-40 repeat protein</fullName>
    </submittedName>
</protein>
<evidence type="ECO:0000256" key="1">
    <source>
        <dbReference type="ARBA" id="ARBA00022574"/>
    </source>
</evidence>
<dbReference type="HOGENOM" id="CLU_072302_0_0_7"/>